<proteinExistence type="predicted"/>
<keyword evidence="1" id="KW-0472">Membrane</keyword>
<keyword evidence="1" id="KW-0812">Transmembrane</keyword>
<organism evidence="2 3">
    <name type="scientific">Lentzea cavernae</name>
    <dbReference type="NCBI Taxonomy" id="2020703"/>
    <lineage>
        <taxon>Bacteria</taxon>
        <taxon>Bacillati</taxon>
        <taxon>Actinomycetota</taxon>
        <taxon>Actinomycetes</taxon>
        <taxon>Pseudonocardiales</taxon>
        <taxon>Pseudonocardiaceae</taxon>
        <taxon>Lentzea</taxon>
    </lineage>
</organism>
<sequence length="92" mass="10603">MMTSRRPPEALMLSEAERRSLQEIEQRLLADEPRFARTMNRQVHPWLFYGLLVVFGGLTVLLTVIGAFGPAFQCLLVTAAVLVFRRYPLRLR</sequence>
<keyword evidence="1" id="KW-1133">Transmembrane helix</keyword>
<feature type="transmembrane region" description="Helical" evidence="1">
    <location>
        <begin position="46"/>
        <end position="64"/>
    </location>
</feature>
<protein>
    <recommendedName>
        <fullName evidence="4">DUF3040 domain-containing protein</fullName>
    </recommendedName>
</protein>
<dbReference type="Proteomes" id="UP000605568">
    <property type="component" value="Unassembled WGS sequence"/>
</dbReference>
<dbReference type="EMBL" id="BNAR01000031">
    <property type="protein sequence ID" value="GHH63372.1"/>
    <property type="molecule type" value="Genomic_DNA"/>
</dbReference>
<evidence type="ECO:0000313" key="2">
    <source>
        <dbReference type="EMBL" id="GHH63372.1"/>
    </source>
</evidence>
<gene>
    <name evidence="2" type="ORF">GCM10017774_92410</name>
</gene>
<evidence type="ECO:0000313" key="3">
    <source>
        <dbReference type="Proteomes" id="UP000605568"/>
    </source>
</evidence>
<dbReference type="InterPro" id="IPR021401">
    <property type="entry name" value="DUF3040"/>
</dbReference>
<name>A0ABQ3MX53_9PSEU</name>
<comment type="caution">
    <text evidence="2">The sequence shown here is derived from an EMBL/GenBank/DDBJ whole genome shotgun (WGS) entry which is preliminary data.</text>
</comment>
<dbReference type="Pfam" id="PF11239">
    <property type="entry name" value="DUF3040"/>
    <property type="match status" value="1"/>
</dbReference>
<evidence type="ECO:0008006" key="4">
    <source>
        <dbReference type="Google" id="ProtNLM"/>
    </source>
</evidence>
<reference evidence="3" key="1">
    <citation type="journal article" date="2019" name="Int. J. Syst. Evol. Microbiol.">
        <title>The Global Catalogue of Microorganisms (GCM) 10K type strain sequencing project: providing services to taxonomists for standard genome sequencing and annotation.</title>
        <authorList>
            <consortium name="The Broad Institute Genomics Platform"/>
            <consortium name="The Broad Institute Genome Sequencing Center for Infectious Disease"/>
            <person name="Wu L."/>
            <person name="Ma J."/>
        </authorList>
    </citation>
    <scope>NUCLEOTIDE SEQUENCE [LARGE SCALE GENOMIC DNA]</scope>
    <source>
        <strain evidence="3">CGMCC 4.7367</strain>
    </source>
</reference>
<evidence type="ECO:0000256" key="1">
    <source>
        <dbReference type="SAM" id="Phobius"/>
    </source>
</evidence>
<accession>A0ABQ3MX53</accession>
<keyword evidence="3" id="KW-1185">Reference proteome</keyword>